<evidence type="ECO:0000313" key="1">
    <source>
        <dbReference type="EMBL" id="OWA54613.1"/>
    </source>
</evidence>
<proteinExistence type="predicted"/>
<reference evidence="2" key="1">
    <citation type="submission" date="2017-01" db="EMBL/GenBank/DDBJ databases">
        <title>Comparative genomics of anhydrobiosis in the tardigrade Hypsibius dujardini.</title>
        <authorList>
            <person name="Yoshida Y."/>
            <person name="Koutsovoulos G."/>
            <person name="Laetsch D."/>
            <person name="Stevens L."/>
            <person name="Kumar S."/>
            <person name="Horikawa D."/>
            <person name="Ishino K."/>
            <person name="Komine S."/>
            <person name="Tomita M."/>
            <person name="Blaxter M."/>
            <person name="Arakawa K."/>
        </authorList>
    </citation>
    <scope>NUCLEOTIDE SEQUENCE [LARGE SCALE GENOMIC DNA]</scope>
    <source>
        <strain evidence="2">Z151</strain>
    </source>
</reference>
<protein>
    <submittedName>
        <fullName evidence="1">Uncharacterized protein</fullName>
    </submittedName>
</protein>
<keyword evidence="2" id="KW-1185">Reference proteome</keyword>
<accession>A0A9X6NKP1</accession>
<dbReference type="EMBL" id="MTYJ01000432">
    <property type="protein sequence ID" value="OWA54613.1"/>
    <property type="molecule type" value="Genomic_DNA"/>
</dbReference>
<organism evidence="1 2">
    <name type="scientific">Hypsibius exemplaris</name>
    <name type="common">Freshwater tardigrade</name>
    <dbReference type="NCBI Taxonomy" id="2072580"/>
    <lineage>
        <taxon>Eukaryota</taxon>
        <taxon>Metazoa</taxon>
        <taxon>Ecdysozoa</taxon>
        <taxon>Tardigrada</taxon>
        <taxon>Eutardigrada</taxon>
        <taxon>Parachela</taxon>
        <taxon>Hypsibioidea</taxon>
        <taxon>Hypsibiidae</taxon>
        <taxon>Hypsibius</taxon>
    </lineage>
</organism>
<name>A0A9X6NKP1_HYPEX</name>
<evidence type="ECO:0000313" key="2">
    <source>
        <dbReference type="Proteomes" id="UP000192578"/>
    </source>
</evidence>
<dbReference type="AlphaFoldDB" id="A0A9X6NKP1"/>
<sequence>MLPFRYLAEILTLRTFAKSSSDHHYSPRNRETNTHRPEILPAGIQNAINSQASSGAVIRPENGSWAKRLFRPARAPIRSWCRGGWSGLASEDRDAIRRGETAENTPFHSPLPTF</sequence>
<gene>
    <name evidence="1" type="ORF">BV898_19012</name>
</gene>
<dbReference type="Proteomes" id="UP000192578">
    <property type="component" value="Unassembled WGS sequence"/>
</dbReference>
<comment type="caution">
    <text evidence="1">The sequence shown here is derived from an EMBL/GenBank/DDBJ whole genome shotgun (WGS) entry which is preliminary data.</text>
</comment>